<reference evidence="1" key="1">
    <citation type="submission" date="2023-06" db="EMBL/GenBank/DDBJ databases">
        <title>Male Hemibagrus guttatus genome.</title>
        <authorList>
            <person name="Bian C."/>
        </authorList>
    </citation>
    <scope>NUCLEOTIDE SEQUENCE</scope>
    <source>
        <strain evidence="1">Male_cb2023</strain>
        <tissue evidence="1">Muscle</tissue>
    </source>
</reference>
<dbReference type="Proteomes" id="UP001274896">
    <property type="component" value="Unassembled WGS sequence"/>
</dbReference>
<dbReference type="EMBL" id="JAUCMX010000002">
    <property type="protein sequence ID" value="KAK3554489.1"/>
    <property type="molecule type" value="Genomic_DNA"/>
</dbReference>
<dbReference type="AlphaFoldDB" id="A0AAE0RGD9"/>
<protein>
    <submittedName>
        <fullName evidence="1">Uncharacterized protein</fullName>
    </submittedName>
</protein>
<gene>
    <name evidence="1" type="ORF">QTP70_024290</name>
</gene>
<evidence type="ECO:0000313" key="2">
    <source>
        <dbReference type="Proteomes" id="UP001274896"/>
    </source>
</evidence>
<proteinExistence type="predicted"/>
<comment type="caution">
    <text evidence="1">The sequence shown here is derived from an EMBL/GenBank/DDBJ whole genome shotgun (WGS) entry which is preliminary data.</text>
</comment>
<dbReference type="InterPro" id="IPR036691">
    <property type="entry name" value="Endo/exonu/phosph_ase_sf"/>
</dbReference>
<feature type="non-terminal residue" evidence="1">
    <location>
        <position position="189"/>
    </location>
</feature>
<evidence type="ECO:0000313" key="1">
    <source>
        <dbReference type="EMBL" id="KAK3554489.1"/>
    </source>
</evidence>
<organism evidence="1 2">
    <name type="scientific">Hemibagrus guttatus</name>
    <dbReference type="NCBI Taxonomy" id="175788"/>
    <lineage>
        <taxon>Eukaryota</taxon>
        <taxon>Metazoa</taxon>
        <taxon>Chordata</taxon>
        <taxon>Craniata</taxon>
        <taxon>Vertebrata</taxon>
        <taxon>Euteleostomi</taxon>
        <taxon>Actinopterygii</taxon>
        <taxon>Neopterygii</taxon>
        <taxon>Teleostei</taxon>
        <taxon>Ostariophysi</taxon>
        <taxon>Siluriformes</taxon>
        <taxon>Bagridae</taxon>
        <taxon>Hemibagrus</taxon>
    </lineage>
</organism>
<dbReference type="PANTHER" id="PTHR47510:SF3">
    <property type="entry name" value="ENDO_EXONUCLEASE_PHOSPHATASE DOMAIN-CONTAINING PROTEIN"/>
    <property type="match status" value="1"/>
</dbReference>
<name>A0AAE0RGD9_9TELE</name>
<accession>A0AAE0RGD9</accession>
<dbReference type="PANTHER" id="PTHR47510">
    <property type="entry name" value="REVERSE TRANSCRIPTASE DOMAIN-CONTAINING PROTEIN"/>
    <property type="match status" value="1"/>
</dbReference>
<dbReference type="Gene3D" id="3.60.10.10">
    <property type="entry name" value="Endonuclease/exonuclease/phosphatase"/>
    <property type="match status" value="1"/>
</dbReference>
<sequence>PHRAPLPSILLANVQSLENKLDDLRARLKFQRDIQDCNLLCFTETWLNPEVPDHAIQPAEFFSVHRMDRSKRKTRGGGVCLMKPWVDKTFRDALRSCSATYNSGLASGNMDEYKAASYRVRRVVKEVKRRYRKKLESQFHQNGSRSLWQGLRTITDYRTPSSRRVNADASLADELNTFYSCFEAAALSA</sequence>
<keyword evidence="2" id="KW-1185">Reference proteome</keyword>